<accession>T1CBZ7</accession>
<feature type="transmembrane region" description="Helical" evidence="1">
    <location>
        <begin position="6"/>
        <end position="31"/>
    </location>
</feature>
<dbReference type="AlphaFoldDB" id="T1CBZ7"/>
<sequence length="73" mass="8008">RWAVPFAIWTLVLGVCTLGPVLHVDGVITGIRLPWDLPAHLPILKNILPSRLMVFVALGVAIWVALWVSWGGD</sequence>
<comment type="caution">
    <text evidence="2">The sequence shown here is derived from an EMBL/GenBank/DDBJ whole genome shotgun (WGS) entry which is preliminary data.</text>
</comment>
<name>T1CBZ7_9ZZZZ</name>
<dbReference type="EMBL" id="AUZY01000011">
    <property type="protein sequence ID" value="EQD79807.1"/>
    <property type="molecule type" value="Genomic_DNA"/>
</dbReference>
<reference evidence="2" key="2">
    <citation type="journal article" date="2014" name="ISME J.">
        <title>Microbial stratification in low pH oxic and suboxic macroscopic growths along an acid mine drainage.</title>
        <authorList>
            <person name="Mendez-Garcia C."/>
            <person name="Mesa V."/>
            <person name="Sprenger R.R."/>
            <person name="Richter M."/>
            <person name="Diez M.S."/>
            <person name="Solano J."/>
            <person name="Bargiela R."/>
            <person name="Golyshina O.V."/>
            <person name="Manteca A."/>
            <person name="Ramos J.L."/>
            <person name="Gallego J.R."/>
            <person name="Llorente I."/>
            <person name="Martins Dos Santos V.A."/>
            <person name="Jensen O.N."/>
            <person name="Pelaez A.I."/>
            <person name="Sanchez J."/>
            <person name="Ferrer M."/>
        </authorList>
    </citation>
    <scope>NUCLEOTIDE SEQUENCE</scope>
</reference>
<proteinExistence type="predicted"/>
<feature type="non-terminal residue" evidence="2">
    <location>
        <position position="1"/>
    </location>
</feature>
<keyword evidence="1" id="KW-0812">Transmembrane</keyword>
<evidence type="ECO:0000256" key="1">
    <source>
        <dbReference type="SAM" id="Phobius"/>
    </source>
</evidence>
<feature type="transmembrane region" description="Helical" evidence="1">
    <location>
        <begin position="52"/>
        <end position="70"/>
    </location>
</feature>
<organism evidence="2">
    <name type="scientific">mine drainage metagenome</name>
    <dbReference type="NCBI Taxonomy" id="410659"/>
    <lineage>
        <taxon>unclassified sequences</taxon>
        <taxon>metagenomes</taxon>
        <taxon>ecological metagenomes</taxon>
    </lineage>
</organism>
<reference evidence="2" key="1">
    <citation type="submission" date="2013-08" db="EMBL/GenBank/DDBJ databases">
        <authorList>
            <person name="Mendez C."/>
            <person name="Richter M."/>
            <person name="Ferrer M."/>
            <person name="Sanchez J."/>
        </authorList>
    </citation>
    <scope>NUCLEOTIDE SEQUENCE</scope>
</reference>
<protein>
    <submittedName>
        <fullName evidence="2">Membrane protein</fullName>
    </submittedName>
</protein>
<evidence type="ECO:0000313" key="2">
    <source>
        <dbReference type="EMBL" id="EQD79807.1"/>
    </source>
</evidence>
<keyword evidence="1" id="KW-0472">Membrane</keyword>
<keyword evidence="1" id="KW-1133">Transmembrane helix</keyword>
<gene>
    <name evidence="2" type="ORF">B1B_00018</name>
</gene>